<evidence type="ECO:0000313" key="2">
    <source>
        <dbReference type="EMBL" id="KAL2613611.1"/>
    </source>
</evidence>
<feature type="compositionally biased region" description="Basic and acidic residues" evidence="1">
    <location>
        <begin position="97"/>
        <end position="111"/>
    </location>
</feature>
<dbReference type="EMBL" id="JBHFFA010000007">
    <property type="protein sequence ID" value="KAL2613611.1"/>
    <property type="molecule type" value="Genomic_DNA"/>
</dbReference>
<keyword evidence="3" id="KW-1185">Reference proteome</keyword>
<reference evidence="2 3" key="1">
    <citation type="submission" date="2024-09" db="EMBL/GenBank/DDBJ databases">
        <title>Chromosome-scale assembly of Riccia fluitans.</title>
        <authorList>
            <person name="Paukszto L."/>
            <person name="Sawicki J."/>
            <person name="Karawczyk K."/>
            <person name="Piernik-Szablinska J."/>
            <person name="Szczecinska M."/>
            <person name="Mazdziarz M."/>
        </authorList>
    </citation>
    <scope>NUCLEOTIDE SEQUENCE [LARGE SCALE GENOMIC DNA]</scope>
    <source>
        <strain evidence="2">Rf_01</strain>
        <tissue evidence="2">Aerial parts of the thallus</tissue>
    </source>
</reference>
<comment type="caution">
    <text evidence="2">The sequence shown here is derived from an EMBL/GenBank/DDBJ whole genome shotgun (WGS) entry which is preliminary data.</text>
</comment>
<dbReference type="Proteomes" id="UP001605036">
    <property type="component" value="Unassembled WGS sequence"/>
</dbReference>
<protein>
    <submittedName>
        <fullName evidence="2">Uncharacterized protein</fullName>
    </submittedName>
</protein>
<name>A0ABD1XXD2_9MARC</name>
<organism evidence="2 3">
    <name type="scientific">Riccia fluitans</name>
    <dbReference type="NCBI Taxonomy" id="41844"/>
    <lineage>
        <taxon>Eukaryota</taxon>
        <taxon>Viridiplantae</taxon>
        <taxon>Streptophyta</taxon>
        <taxon>Embryophyta</taxon>
        <taxon>Marchantiophyta</taxon>
        <taxon>Marchantiopsida</taxon>
        <taxon>Marchantiidae</taxon>
        <taxon>Marchantiales</taxon>
        <taxon>Ricciaceae</taxon>
        <taxon>Riccia</taxon>
    </lineage>
</organism>
<dbReference type="AlphaFoldDB" id="A0ABD1XXD2"/>
<accession>A0ABD1XXD2</accession>
<feature type="compositionally biased region" description="Polar residues" evidence="1">
    <location>
        <begin position="112"/>
        <end position="122"/>
    </location>
</feature>
<feature type="region of interest" description="Disordered" evidence="1">
    <location>
        <begin position="97"/>
        <end position="122"/>
    </location>
</feature>
<gene>
    <name evidence="2" type="ORF">R1flu_025303</name>
</gene>
<proteinExistence type="predicted"/>
<evidence type="ECO:0000256" key="1">
    <source>
        <dbReference type="SAM" id="MobiDB-lite"/>
    </source>
</evidence>
<sequence length="122" mass="13916">MMNELFYGAEEPGFMVSTSAQQIIRDPKLFIDYNAPKPPPKEEPKKPEAPKPIVMNVSICCVSCVELLEPDLKEIKGVKEVLCEIYKKKSDILPATMDRHLNRSQNEEGQHSENSLRTWRGD</sequence>
<evidence type="ECO:0000313" key="3">
    <source>
        <dbReference type="Proteomes" id="UP001605036"/>
    </source>
</evidence>